<evidence type="ECO:0000313" key="14">
    <source>
        <dbReference type="Proteomes" id="UP001044222"/>
    </source>
</evidence>
<protein>
    <recommendedName>
        <fullName evidence="8">Soluble scavenger receptor cysteine-rich domain-containing protein SSC5D</fullName>
    </recommendedName>
</protein>
<evidence type="ECO:0000259" key="12">
    <source>
        <dbReference type="PROSITE" id="PS50287"/>
    </source>
</evidence>
<feature type="domain" description="SRCR" evidence="12">
    <location>
        <begin position="28"/>
        <end position="129"/>
    </location>
</feature>
<dbReference type="SUPFAM" id="SSF56487">
    <property type="entry name" value="SRCR-like"/>
    <property type="match status" value="1"/>
</dbReference>
<evidence type="ECO:0000256" key="4">
    <source>
        <dbReference type="ARBA" id="ARBA00023170"/>
    </source>
</evidence>
<dbReference type="Proteomes" id="UP001044222">
    <property type="component" value="Chromosome 12"/>
</dbReference>
<evidence type="ECO:0000256" key="5">
    <source>
        <dbReference type="ARBA" id="ARBA00023180"/>
    </source>
</evidence>
<keyword evidence="3 9" id="KW-1015">Disulfide bond</keyword>
<dbReference type="EMBL" id="JAFIRN010000012">
    <property type="protein sequence ID" value="KAG5837890.1"/>
    <property type="molecule type" value="Genomic_DNA"/>
</dbReference>
<evidence type="ECO:0000256" key="10">
    <source>
        <dbReference type="SAM" id="Phobius"/>
    </source>
</evidence>
<comment type="subunit">
    <text evidence="7">Interacts with LGALS1 and laminin.</text>
</comment>
<evidence type="ECO:0000256" key="6">
    <source>
        <dbReference type="ARBA" id="ARBA00058074"/>
    </source>
</evidence>
<keyword evidence="10" id="KW-1133">Transmembrane helix</keyword>
<keyword evidence="14" id="KW-1185">Reference proteome</keyword>
<evidence type="ECO:0000256" key="8">
    <source>
        <dbReference type="ARBA" id="ARBA00069168"/>
    </source>
</evidence>
<name>A0A9D3LVM9_ANGAN</name>
<keyword evidence="1 11" id="KW-0732">Signal</keyword>
<dbReference type="AlphaFoldDB" id="A0A9D3LVM9"/>
<comment type="caution">
    <text evidence="9">Lacks conserved residue(s) required for the propagation of feature annotation.</text>
</comment>
<accession>A0A9D3LVM9</accession>
<feature type="disulfide bond" evidence="9">
    <location>
        <begin position="96"/>
        <end position="106"/>
    </location>
</feature>
<keyword evidence="10" id="KW-0472">Membrane</keyword>
<keyword evidence="5" id="KW-0325">Glycoprotein</keyword>
<dbReference type="GO" id="GO:0031638">
    <property type="term" value="P:zymogen activation"/>
    <property type="evidence" value="ECO:0007669"/>
    <property type="project" value="TreeGrafter"/>
</dbReference>
<dbReference type="PROSITE" id="PS50287">
    <property type="entry name" value="SRCR_2"/>
    <property type="match status" value="1"/>
</dbReference>
<feature type="transmembrane region" description="Helical" evidence="10">
    <location>
        <begin position="142"/>
        <end position="164"/>
    </location>
</feature>
<dbReference type="GO" id="GO:0004252">
    <property type="term" value="F:serine-type endopeptidase activity"/>
    <property type="evidence" value="ECO:0007669"/>
    <property type="project" value="TreeGrafter"/>
</dbReference>
<proteinExistence type="predicted"/>
<dbReference type="InterPro" id="IPR036772">
    <property type="entry name" value="SRCR-like_dom_sf"/>
</dbReference>
<comment type="caution">
    <text evidence="13">The sequence shown here is derived from an EMBL/GenBank/DDBJ whole genome shotgun (WGS) entry which is preliminary data.</text>
</comment>
<evidence type="ECO:0000256" key="3">
    <source>
        <dbReference type="ARBA" id="ARBA00023157"/>
    </source>
</evidence>
<keyword evidence="10" id="KW-0812">Transmembrane</keyword>
<evidence type="ECO:0000313" key="13">
    <source>
        <dbReference type="EMBL" id="KAG5837890.1"/>
    </source>
</evidence>
<dbReference type="InterPro" id="IPR001190">
    <property type="entry name" value="SRCR"/>
</dbReference>
<feature type="signal peptide" evidence="11">
    <location>
        <begin position="1"/>
        <end position="21"/>
    </location>
</feature>
<dbReference type="PANTHER" id="PTHR48071">
    <property type="entry name" value="SRCR DOMAIN-CONTAINING PROTEIN"/>
    <property type="match status" value="1"/>
</dbReference>
<dbReference type="Gene3D" id="3.10.250.10">
    <property type="entry name" value="SRCR-like domain"/>
    <property type="match status" value="1"/>
</dbReference>
<evidence type="ECO:0000256" key="7">
    <source>
        <dbReference type="ARBA" id="ARBA00064153"/>
    </source>
</evidence>
<gene>
    <name evidence="13" type="ORF">ANANG_G00217910</name>
</gene>
<keyword evidence="4" id="KW-0675">Receptor</keyword>
<dbReference type="GO" id="GO:0005886">
    <property type="term" value="C:plasma membrane"/>
    <property type="evidence" value="ECO:0007669"/>
    <property type="project" value="TreeGrafter"/>
</dbReference>
<sequence>MSETLSKALLIFTLSSMFVAAGTVQQRRRLVGPGPCSGRVEVLHLGQWGTVCDDTWDLEHAQVVCHELGCGRAVAALNWAHFGKGDGAIWILEAQCRKSNKSLVDCIYTPPPPGHINCKHEEDAGVECVQGSTEGGSVVPRWLVALLVMLVLVMAVLGTSCLFYRRYKIHQLQSGRRECEANVYVDMTVQ</sequence>
<evidence type="ECO:0000256" key="2">
    <source>
        <dbReference type="ARBA" id="ARBA00022737"/>
    </source>
</evidence>
<evidence type="ECO:0000256" key="9">
    <source>
        <dbReference type="PROSITE-ProRule" id="PRU00196"/>
    </source>
</evidence>
<dbReference type="SMART" id="SM00202">
    <property type="entry name" value="SR"/>
    <property type="match status" value="1"/>
</dbReference>
<keyword evidence="2" id="KW-0677">Repeat</keyword>
<dbReference type="Pfam" id="PF00530">
    <property type="entry name" value="SRCR"/>
    <property type="match status" value="1"/>
</dbReference>
<dbReference type="FunFam" id="3.10.250.10:FF:000007">
    <property type="entry name" value="Soluble scavenger receptor cysteine-rich domain-containing protein SSC5D"/>
    <property type="match status" value="1"/>
</dbReference>
<comment type="function">
    <text evidence="6">Binds to extracellular matrix proteins. Binds to pathogen-associated molecular patterns (PAMPs) present on the cell walls of Gram-positive and Gram-negative bacteria and fungi, behaving as a pattern recognition receptor (PRR). Induces bacterial and fungal aggregation and subsequent inhibition of PAMP-induced cytokine release. Does not possess intrinsic bactericidal activity. May play a role in the innate defense and homeostasis of certain epithelial surfaces.</text>
</comment>
<dbReference type="PROSITE" id="PS00420">
    <property type="entry name" value="SRCR_1"/>
    <property type="match status" value="1"/>
</dbReference>
<dbReference type="PRINTS" id="PR00258">
    <property type="entry name" value="SPERACTRCPTR"/>
</dbReference>
<organism evidence="13 14">
    <name type="scientific">Anguilla anguilla</name>
    <name type="common">European freshwater eel</name>
    <name type="synonym">Muraena anguilla</name>
    <dbReference type="NCBI Taxonomy" id="7936"/>
    <lineage>
        <taxon>Eukaryota</taxon>
        <taxon>Metazoa</taxon>
        <taxon>Chordata</taxon>
        <taxon>Craniata</taxon>
        <taxon>Vertebrata</taxon>
        <taxon>Euteleostomi</taxon>
        <taxon>Actinopterygii</taxon>
        <taxon>Neopterygii</taxon>
        <taxon>Teleostei</taxon>
        <taxon>Anguilliformes</taxon>
        <taxon>Anguillidae</taxon>
        <taxon>Anguilla</taxon>
    </lineage>
</organism>
<feature type="chain" id="PRO_5039192616" description="Soluble scavenger receptor cysteine-rich domain-containing protein SSC5D" evidence="11">
    <location>
        <begin position="22"/>
        <end position="190"/>
    </location>
</feature>
<reference evidence="13" key="1">
    <citation type="submission" date="2021-01" db="EMBL/GenBank/DDBJ databases">
        <title>A chromosome-scale assembly of European eel, Anguilla anguilla.</title>
        <authorList>
            <person name="Henkel C."/>
            <person name="Jong-Raadsen S.A."/>
            <person name="Dufour S."/>
            <person name="Weltzien F.-A."/>
            <person name="Palstra A.P."/>
            <person name="Pelster B."/>
            <person name="Spaink H.P."/>
            <person name="Van Den Thillart G.E."/>
            <person name="Jansen H."/>
            <person name="Zahm M."/>
            <person name="Klopp C."/>
            <person name="Cedric C."/>
            <person name="Louis A."/>
            <person name="Berthelot C."/>
            <person name="Parey E."/>
            <person name="Roest Crollius H."/>
            <person name="Montfort J."/>
            <person name="Robinson-Rechavi M."/>
            <person name="Bucao C."/>
            <person name="Bouchez O."/>
            <person name="Gislard M."/>
            <person name="Lluch J."/>
            <person name="Milhes M."/>
            <person name="Lampietro C."/>
            <person name="Lopez Roques C."/>
            <person name="Donnadieu C."/>
            <person name="Braasch I."/>
            <person name="Desvignes T."/>
            <person name="Postlethwait J."/>
            <person name="Bobe J."/>
            <person name="Guiguen Y."/>
            <person name="Dirks R."/>
        </authorList>
    </citation>
    <scope>NUCLEOTIDE SEQUENCE</scope>
    <source>
        <strain evidence="13">Tag_6206</strain>
        <tissue evidence="13">Liver</tissue>
    </source>
</reference>
<evidence type="ECO:0000256" key="11">
    <source>
        <dbReference type="SAM" id="SignalP"/>
    </source>
</evidence>
<dbReference type="PANTHER" id="PTHR48071:SF27">
    <property type="entry name" value="SCAVENGER RECEPTOR CYSTEINE-RICH TYPE 1 PROTEIN M130-LIKE"/>
    <property type="match status" value="1"/>
</dbReference>
<evidence type="ECO:0000256" key="1">
    <source>
        <dbReference type="ARBA" id="ARBA00022729"/>
    </source>
</evidence>